<dbReference type="InterPro" id="IPR045348">
    <property type="entry name" value="CPSF4/Yth1"/>
</dbReference>
<dbReference type="SMART" id="SM00356">
    <property type="entry name" value="ZnF_C3H1"/>
    <property type="match status" value="4"/>
</dbReference>
<evidence type="ECO:0000256" key="1">
    <source>
        <dbReference type="ARBA" id="ARBA00022723"/>
    </source>
</evidence>
<feature type="non-terminal residue" evidence="9">
    <location>
        <position position="1"/>
    </location>
</feature>
<evidence type="ECO:0000259" key="8">
    <source>
        <dbReference type="PROSITE" id="PS50103"/>
    </source>
</evidence>
<sequence>HRLGLIHGWAEQDDLGQFQAAREFQSSPHPLLFRAGKELGDDDSGNLKPELNENLVMMASGDPQLGALVSPGKLCPFRHDRGEKMVVCKHWLRGLCKKGDQCKFLHQYDVTRMPVCYFYSKFGRSDCKDEPTYAQRTLGFSGGCNNKECPFLHVKPAFKTRDCPWYDQGFCKDGPLCKYRHVRRIMCINYLAGFCPEGPKCQFAHLSSGQWVRHLLLPGNRTSPLPRKSVCFSTLR</sequence>
<dbReference type="AlphaFoldDB" id="A0A643CH64"/>
<keyword evidence="2 7" id="KW-0677">Repeat</keyword>
<evidence type="ECO:0000256" key="3">
    <source>
        <dbReference type="ARBA" id="ARBA00022771"/>
    </source>
</evidence>
<comment type="subcellular location">
    <subcellularLocation>
        <location evidence="7">Nucleus</location>
    </subcellularLocation>
</comment>
<keyword evidence="5 7" id="KW-0694">RNA-binding</keyword>
<dbReference type="InterPro" id="IPR036855">
    <property type="entry name" value="Znf_CCCH_sf"/>
</dbReference>
<proteinExistence type="inferred from homology"/>
<keyword evidence="4 6" id="KW-0862">Zinc</keyword>
<dbReference type="Pfam" id="PF00642">
    <property type="entry name" value="zf-CCCH"/>
    <property type="match status" value="2"/>
</dbReference>
<keyword evidence="7" id="KW-0507">mRNA processing</keyword>
<feature type="zinc finger region" description="C3H1-type" evidence="6">
    <location>
        <begin position="82"/>
        <end position="109"/>
    </location>
</feature>
<evidence type="ECO:0000256" key="7">
    <source>
        <dbReference type="RuleBase" id="RU369008"/>
    </source>
</evidence>
<dbReference type="GO" id="GO:0031124">
    <property type="term" value="P:mRNA 3'-end processing"/>
    <property type="evidence" value="ECO:0007669"/>
    <property type="project" value="UniProtKB-UniRule"/>
</dbReference>
<comment type="caution">
    <text evidence="9">The sequence shown here is derived from an EMBL/GenBank/DDBJ whole genome shotgun (WGS) entry which is preliminary data.</text>
</comment>
<evidence type="ECO:0000256" key="6">
    <source>
        <dbReference type="PROSITE-ProRule" id="PRU00723"/>
    </source>
</evidence>
<dbReference type="InterPro" id="IPR000571">
    <property type="entry name" value="Znf_CCCH"/>
</dbReference>
<dbReference type="Gene3D" id="4.10.1000.10">
    <property type="entry name" value="Zinc finger, CCCH-type"/>
    <property type="match status" value="2"/>
</dbReference>
<dbReference type="GO" id="GO:0008270">
    <property type="term" value="F:zinc ion binding"/>
    <property type="evidence" value="ECO:0007669"/>
    <property type="project" value="UniProtKB-KW"/>
</dbReference>
<organism evidence="9 10">
    <name type="scientific">Balaenoptera physalus</name>
    <name type="common">Fin whale</name>
    <name type="synonym">Balaena physalus</name>
    <dbReference type="NCBI Taxonomy" id="9770"/>
    <lineage>
        <taxon>Eukaryota</taxon>
        <taxon>Metazoa</taxon>
        <taxon>Chordata</taxon>
        <taxon>Craniata</taxon>
        <taxon>Vertebrata</taxon>
        <taxon>Euteleostomi</taxon>
        <taxon>Mammalia</taxon>
        <taxon>Eutheria</taxon>
        <taxon>Laurasiatheria</taxon>
        <taxon>Artiodactyla</taxon>
        <taxon>Whippomorpha</taxon>
        <taxon>Cetacea</taxon>
        <taxon>Mysticeti</taxon>
        <taxon>Balaenopteridae</taxon>
        <taxon>Balaenoptera</taxon>
    </lineage>
</organism>
<evidence type="ECO:0000256" key="2">
    <source>
        <dbReference type="ARBA" id="ARBA00022737"/>
    </source>
</evidence>
<feature type="domain" description="C3H1-type" evidence="8">
    <location>
        <begin position="186"/>
        <end position="208"/>
    </location>
</feature>
<feature type="zinc finger region" description="C3H1-type" evidence="6">
    <location>
        <begin position="186"/>
        <end position="208"/>
    </location>
</feature>
<evidence type="ECO:0000313" key="10">
    <source>
        <dbReference type="Proteomes" id="UP000437017"/>
    </source>
</evidence>
<keyword evidence="1 6" id="KW-0479">Metal-binding</keyword>
<feature type="domain" description="C3H1-type" evidence="8">
    <location>
        <begin position="157"/>
        <end position="184"/>
    </location>
</feature>
<accession>A0A643CH64</accession>
<dbReference type="GO" id="GO:0005847">
    <property type="term" value="C:mRNA cleavage and polyadenylation specificity factor complex"/>
    <property type="evidence" value="ECO:0007669"/>
    <property type="project" value="UniProtKB-UniRule"/>
</dbReference>
<name>A0A643CH64_BALPH</name>
<feature type="zinc finger region" description="C3H1-type" evidence="6">
    <location>
        <begin position="157"/>
        <end position="184"/>
    </location>
</feature>
<keyword evidence="10" id="KW-1185">Reference proteome</keyword>
<dbReference type="GO" id="GO:0003723">
    <property type="term" value="F:RNA binding"/>
    <property type="evidence" value="ECO:0007669"/>
    <property type="project" value="UniProtKB-UniRule"/>
</dbReference>
<gene>
    <name evidence="9" type="ORF">E2I00_008404</name>
</gene>
<evidence type="ECO:0000313" key="9">
    <source>
        <dbReference type="EMBL" id="KAB0399135.1"/>
    </source>
</evidence>
<dbReference type="PANTHER" id="PTHR23102:SF19">
    <property type="entry name" value="CLEAVAGE AND POLYADENYLATION SPECIFICITY FACTOR SUBUNIT 4-LIKE PROTEIN-RELATED"/>
    <property type="match status" value="1"/>
</dbReference>
<keyword evidence="3 6" id="KW-0863">Zinc-finger</keyword>
<dbReference type="EMBL" id="SGJD01001610">
    <property type="protein sequence ID" value="KAB0399135.1"/>
    <property type="molecule type" value="Genomic_DNA"/>
</dbReference>
<keyword evidence="7" id="KW-0539">Nucleus</keyword>
<protein>
    <recommendedName>
        <fullName evidence="7">Cleavage and polyadenylation specificity factor subunit 4</fullName>
        <shortName evidence="7">CPSF 30 kDa subunit</shortName>
    </recommendedName>
    <alternativeName>
        <fullName evidence="7">Cleavage and polyadenylation specificity factor 30 kDa subunit</fullName>
    </alternativeName>
</protein>
<evidence type="ECO:0000256" key="5">
    <source>
        <dbReference type="ARBA" id="ARBA00022884"/>
    </source>
</evidence>
<feature type="domain" description="C3H1-type" evidence="8">
    <location>
        <begin position="82"/>
        <end position="109"/>
    </location>
</feature>
<dbReference type="Pfam" id="PF14608">
    <property type="entry name" value="zf-CCCH_2"/>
    <property type="match status" value="1"/>
</dbReference>
<dbReference type="Proteomes" id="UP000437017">
    <property type="component" value="Unassembled WGS sequence"/>
</dbReference>
<comment type="subunit">
    <text evidence="7">Component of the cleavage and polyadenylation specificity factor (CPSF) complex.</text>
</comment>
<comment type="similarity">
    <text evidence="7">Belongs to the CPSF4/YTH1 family.</text>
</comment>
<dbReference type="PROSITE" id="PS50103">
    <property type="entry name" value="ZF_C3H1"/>
    <property type="match status" value="3"/>
</dbReference>
<dbReference type="PANTHER" id="PTHR23102">
    <property type="entry name" value="CLEAVAGE AND POLYADENYLATION SPECIFICITY FACTOR SUBUNIT 4-RELATED"/>
    <property type="match status" value="1"/>
</dbReference>
<comment type="function">
    <text evidence="7">Component of the cleavage and polyadenylation specificity factor (CPSF) complex that play a key role in pre-mRNA 3'-end formation, recognizing the AAUAAA signal sequence and interacting with poly(A) polymerase and other factors to bring about cleavage and poly(A) addition. CPSF4 binds RNA polymers with a preference for poly(U).</text>
</comment>
<dbReference type="OrthoDB" id="1914176at2759"/>
<dbReference type="SUPFAM" id="SSF90229">
    <property type="entry name" value="CCCH zinc finger"/>
    <property type="match status" value="1"/>
</dbReference>
<reference evidence="9 10" key="1">
    <citation type="journal article" date="2019" name="PLoS ONE">
        <title>Genomic analyses reveal an absence of contemporary introgressive admixture between fin whales and blue whales, despite known hybrids.</title>
        <authorList>
            <person name="Westbury M.V."/>
            <person name="Petersen B."/>
            <person name="Lorenzen E.D."/>
        </authorList>
    </citation>
    <scope>NUCLEOTIDE SEQUENCE [LARGE SCALE GENOMIC DNA]</scope>
    <source>
        <strain evidence="9">FinWhale-01</strain>
    </source>
</reference>
<evidence type="ECO:0000256" key="4">
    <source>
        <dbReference type="ARBA" id="ARBA00022833"/>
    </source>
</evidence>